<organism evidence="1 2">
    <name type="scientific">Plasmodium ovale curtisi</name>
    <dbReference type="NCBI Taxonomy" id="864141"/>
    <lineage>
        <taxon>Eukaryota</taxon>
        <taxon>Sar</taxon>
        <taxon>Alveolata</taxon>
        <taxon>Apicomplexa</taxon>
        <taxon>Aconoidasida</taxon>
        <taxon>Haemosporida</taxon>
        <taxon>Plasmodiidae</taxon>
        <taxon>Plasmodium</taxon>
        <taxon>Plasmodium (Plasmodium)</taxon>
    </lineage>
</organism>
<dbReference type="Proteomes" id="UP000078546">
    <property type="component" value="Unassembled WGS sequence"/>
</dbReference>
<accession>A0A1A8X3N6</accession>
<reference evidence="2" key="1">
    <citation type="submission" date="2016-05" db="EMBL/GenBank/DDBJ databases">
        <authorList>
            <person name="Naeem Raeece"/>
        </authorList>
    </citation>
    <scope>NUCLEOTIDE SEQUENCE [LARGE SCALE GENOMIC DNA]</scope>
</reference>
<protein>
    <submittedName>
        <fullName evidence="1">PIR Superfamily Protein</fullName>
    </submittedName>
</protein>
<evidence type="ECO:0000313" key="1">
    <source>
        <dbReference type="EMBL" id="SBS98787.1"/>
    </source>
</evidence>
<gene>
    <name evidence="1" type="ORF">POVCU1_048760</name>
</gene>
<evidence type="ECO:0000313" key="2">
    <source>
        <dbReference type="Proteomes" id="UP000078546"/>
    </source>
</evidence>
<dbReference type="Pfam" id="PF05795">
    <property type="entry name" value="Plasmodium_Vir"/>
    <property type="match status" value="1"/>
</dbReference>
<dbReference type="AlphaFoldDB" id="A0A1A8X3N6"/>
<name>A0A1A8X3N6_PLAOA</name>
<sequence>MDDWEKTLKDLPAYQVYDILNSKAALTDECSYCTYMYSYETLYTGITNFCCEMEKNLINLTKILYNIPDNTDRCRYFNFWFYYKIWKIFKSNQKIIYPESLINRLTYVWDDVNEKLQLKDCLYFYHNKIPLDKLKEMKDLHDYFKNYDTIDNDVASYPDKCQNYFNYVTKNNTLYEKYHNECCVSPKDNLENYFNCDAKYKPSNLLSKLKCENYISELREDSQIILTEENPGESASSPMSSDTVPVVAGSFTVFTILSSLFIMYKFTPFGPRITNRIFSKIRVWSNTEEETENHELISHISMDQERELDDKGYTLSYHSL</sequence>
<proteinExistence type="predicted"/>
<dbReference type="EMBL" id="FLQV01000944">
    <property type="protein sequence ID" value="SBS98787.1"/>
    <property type="molecule type" value="Genomic_DNA"/>
</dbReference>
<dbReference type="InterPro" id="IPR008780">
    <property type="entry name" value="Plasmodium_Vir"/>
</dbReference>